<evidence type="ECO:0000256" key="4">
    <source>
        <dbReference type="RuleBase" id="RU362125"/>
    </source>
</evidence>
<keyword evidence="3 4" id="KW-0274">FAD</keyword>
<proteinExistence type="inferred from homology"/>
<dbReference type="Pfam" id="PF18158">
    <property type="entry name" value="AidB_N"/>
    <property type="match status" value="1"/>
</dbReference>
<dbReference type="Proteomes" id="UP001166286">
    <property type="component" value="Unassembled WGS sequence"/>
</dbReference>
<dbReference type="InterPro" id="IPR036250">
    <property type="entry name" value="AcylCo_DH-like_C"/>
</dbReference>
<dbReference type="InterPro" id="IPR041504">
    <property type="entry name" value="AidB_N"/>
</dbReference>
<protein>
    <recommendedName>
        <fullName evidence="10">Acyl-CoA dehydrogenase</fullName>
    </recommendedName>
</protein>
<sequence length="687" mass="75404">MAHHAQHRWTLDAHEVGMLWEAAFHVNESHVVMAKVRQQTSGVKTTRDLPVARLTSPSSSTAGFFQNPPKLRNQFFEDAALQRAFSLFLPNDVKSSISNDLSTFGTTVLEQKVLVWTADAEAHPPRLEAWDIWGQRQDRLVTSEGWRNLEALGISEGIVAIAYENRYNEYSRLYQFLKYHIWTGSCAYVTCPSAMTDGAAKLLSRHTVVDTSLSPDKEVFRAAYDRLISRDPSKAWTSGQWMTERVGGSDVRNTETLATYARGSKSKVTKTDADGAPLGPWLINGFKWFSSATDANMAILLAKTPDGGISAFYAPTQRIVSGKLEAEDSSLVTTKLNGITIQRLKSKLGTRPLPTAELSLTNTRAYMLGNPGQGVKEISTILNITRIHNAVTACGLWGRGLAISRAFARVRSVRGRALMDLQPHVRTMAKEHVEYRAYTLMTFFVVALLGVSEQASPKSCQHSQKTGSSAAHLVPSGPAVVLLLRVLTPVLKALTAKAAIAGLAECMESLGGVGYLDSSSPLDIGTIIARLYRDANVLSIWEGTTDVMADDTIRVLKGKEGQDVMAALGQWVDTIVDKWGIAKSFASEACCDNVSQLWRRWTTEVRGKDAEELLVRGRTVMEDLGWLVSAILLVEDADADDVSSAVALRWVSKKGDVKRKGQLTWTEEVGLDRKIVFGESDMAVAKL</sequence>
<dbReference type="SUPFAM" id="SSF47203">
    <property type="entry name" value="Acyl-CoA dehydrogenase C-terminal domain-like"/>
    <property type="match status" value="1"/>
</dbReference>
<dbReference type="EMBL" id="JAFEKC020000003">
    <property type="protein sequence ID" value="KAK0515902.1"/>
    <property type="molecule type" value="Genomic_DNA"/>
</dbReference>
<keyword evidence="9" id="KW-1185">Reference proteome</keyword>
<evidence type="ECO:0000259" key="6">
    <source>
        <dbReference type="Pfam" id="PF02770"/>
    </source>
</evidence>
<dbReference type="PANTHER" id="PTHR42707:SF2">
    <property type="entry name" value="ACD11 DEHYDROGENASE"/>
    <property type="match status" value="1"/>
</dbReference>
<dbReference type="Gene3D" id="1.20.140.10">
    <property type="entry name" value="Butyryl-CoA Dehydrogenase, subunit A, domain 3"/>
    <property type="match status" value="1"/>
</dbReference>
<dbReference type="AlphaFoldDB" id="A0AA39R6N6"/>
<dbReference type="InterPro" id="IPR052904">
    <property type="entry name" value="Acyl-CoA_dehydrogenase-like"/>
</dbReference>
<dbReference type="InterPro" id="IPR006091">
    <property type="entry name" value="Acyl-CoA_Oxase/DH_mid-dom"/>
</dbReference>
<accession>A0AA39R6N6</accession>
<evidence type="ECO:0000256" key="1">
    <source>
        <dbReference type="ARBA" id="ARBA00009347"/>
    </source>
</evidence>
<dbReference type="GO" id="GO:0003995">
    <property type="term" value="F:acyl-CoA dehydrogenase activity"/>
    <property type="evidence" value="ECO:0007669"/>
    <property type="project" value="TreeGrafter"/>
</dbReference>
<evidence type="ECO:0000313" key="8">
    <source>
        <dbReference type="EMBL" id="KAK0515902.1"/>
    </source>
</evidence>
<organism evidence="8 9">
    <name type="scientific">Cladonia borealis</name>
    <dbReference type="NCBI Taxonomy" id="184061"/>
    <lineage>
        <taxon>Eukaryota</taxon>
        <taxon>Fungi</taxon>
        <taxon>Dikarya</taxon>
        <taxon>Ascomycota</taxon>
        <taxon>Pezizomycotina</taxon>
        <taxon>Lecanoromycetes</taxon>
        <taxon>OSLEUM clade</taxon>
        <taxon>Lecanoromycetidae</taxon>
        <taxon>Lecanorales</taxon>
        <taxon>Lecanorineae</taxon>
        <taxon>Cladoniaceae</taxon>
        <taxon>Cladonia</taxon>
    </lineage>
</organism>
<evidence type="ECO:0008006" key="10">
    <source>
        <dbReference type="Google" id="ProtNLM"/>
    </source>
</evidence>
<feature type="domain" description="Adaptive response protein AidB N-terminal" evidence="7">
    <location>
        <begin position="72"/>
        <end position="215"/>
    </location>
</feature>
<evidence type="ECO:0000256" key="2">
    <source>
        <dbReference type="ARBA" id="ARBA00022630"/>
    </source>
</evidence>
<dbReference type="InterPro" id="IPR009100">
    <property type="entry name" value="AcylCoA_DH/oxidase_NM_dom_sf"/>
</dbReference>
<dbReference type="Pfam" id="PF00441">
    <property type="entry name" value="Acyl-CoA_dh_1"/>
    <property type="match status" value="1"/>
</dbReference>
<comment type="similarity">
    <text evidence="1 4">Belongs to the acyl-CoA dehydrogenase family.</text>
</comment>
<comment type="caution">
    <text evidence="8">The sequence shown here is derived from an EMBL/GenBank/DDBJ whole genome shotgun (WGS) entry which is preliminary data.</text>
</comment>
<evidence type="ECO:0000259" key="5">
    <source>
        <dbReference type="Pfam" id="PF00441"/>
    </source>
</evidence>
<dbReference type="InterPro" id="IPR009075">
    <property type="entry name" value="AcylCo_DH/oxidase_C"/>
</dbReference>
<gene>
    <name evidence="8" type="ORF">JMJ35_001936</name>
</gene>
<dbReference type="Pfam" id="PF02770">
    <property type="entry name" value="Acyl-CoA_dh_M"/>
    <property type="match status" value="1"/>
</dbReference>
<dbReference type="SUPFAM" id="SSF56645">
    <property type="entry name" value="Acyl-CoA dehydrogenase NM domain-like"/>
    <property type="match status" value="1"/>
</dbReference>
<evidence type="ECO:0000259" key="7">
    <source>
        <dbReference type="Pfam" id="PF18158"/>
    </source>
</evidence>
<name>A0AA39R6N6_9LECA</name>
<dbReference type="PANTHER" id="PTHR42707">
    <property type="entry name" value="ACYL-COA DEHYDROGENASE"/>
    <property type="match status" value="1"/>
</dbReference>
<dbReference type="Gene3D" id="6.10.250.600">
    <property type="match status" value="1"/>
</dbReference>
<reference evidence="8" key="1">
    <citation type="submission" date="2023-03" db="EMBL/GenBank/DDBJ databases">
        <title>Complete genome of Cladonia borealis.</title>
        <authorList>
            <person name="Park H."/>
        </authorList>
    </citation>
    <scope>NUCLEOTIDE SEQUENCE</scope>
    <source>
        <strain evidence="8">ANT050790</strain>
    </source>
</reference>
<feature type="domain" description="Acyl-CoA oxidase/dehydrogenase middle" evidence="6">
    <location>
        <begin position="240"/>
        <end position="362"/>
    </location>
</feature>
<dbReference type="Gene3D" id="2.40.110.20">
    <property type="match status" value="1"/>
</dbReference>
<evidence type="ECO:0000313" key="9">
    <source>
        <dbReference type="Proteomes" id="UP001166286"/>
    </source>
</evidence>
<comment type="cofactor">
    <cofactor evidence="4">
        <name>FAD</name>
        <dbReference type="ChEBI" id="CHEBI:57692"/>
    </cofactor>
</comment>
<feature type="domain" description="Acyl-CoA dehydrogenase/oxidase C-terminal" evidence="5">
    <location>
        <begin position="372"/>
        <end position="554"/>
    </location>
</feature>
<keyword evidence="4" id="KW-0560">Oxidoreductase</keyword>
<evidence type="ECO:0000256" key="3">
    <source>
        <dbReference type="ARBA" id="ARBA00022827"/>
    </source>
</evidence>
<keyword evidence="2 4" id="KW-0285">Flavoprotein</keyword>